<name>A0ACD5YUT2_AVESA</name>
<dbReference type="EnsemblPlants" id="AVESA.00010b.r2.6AG1041290.1">
    <property type="protein sequence ID" value="AVESA.00010b.r2.6AG1041290.1.CDS"/>
    <property type="gene ID" value="AVESA.00010b.r2.6AG1041290"/>
</dbReference>
<evidence type="ECO:0000313" key="1">
    <source>
        <dbReference type="EnsemblPlants" id="AVESA.00010b.r2.6AG1041290.1.CDS"/>
    </source>
</evidence>
<organism evidence="1 2">
    <name type="scientific">Avena sativa</name>
    <name type="common">Oat</name>
    <dbReference type="NCBI Taxonomy" id="4498"/>
    <lineage>
        <taxon>Eukaryota</taxon>
        <taxon>Viridiplantae</taxon>
        <taxon>Streptophyta</taxon>
        <taxon>Embryophyta</taxon>
        <taxon>Tracheophyta</taxon>
        <taxon>Spermatophyta</taxon>
        <taxon>Magnoliopsida</taxon>
        <taxon>Liliopsida</taxon>
        <taxon>Poales</taxon>
        <taxon>Poaceae</taxon>
        <taxon>BOP clade</taxon>
        <taxon>Pooideae</taxon>
        <taxon>Poodae</taxon>
        <taxon>Poeae</taxon>
        <taxon>Poeae Chloroplast Group 1 (Aveneae type)</taxon>
        <taxon>Aveninae</taxon>
        <taxon>Avena</taxon>
    </lineage>
</organism>
<evidence type="ECO:0000313" key="2">
    <source>
        <dbReference type="Proteomes" id="UP001732700"/>
    </source>
</evidence>
<proteinExistence type="predicted"/>
<reference evidence="1" key="2">
    <citation type="submission" date="2025-09" db="UniProtKB">
        <authorList>
            <consortium name="EnsemblPlants"/>
        </authorList>
    </citation>
    <scope>IDENTIFICATION</scope>
</reference>
<sequence>MDPRGQQDAMNMTRALEALSPYLNNPRQTVVRIQVYMALVAAMLFLQLILGSCRRRSGHWSVQGPLWLSYTLSFPLITYTIGQMVSSPVKNALYPLWAILIFSAVGCTNSITAYGLEDNKQWKRYIFELVQYYAYIGVIFRLLNQASRETYYNIGKTAQAYLAQQPVAITILFLAAVCAEAALSQTRKFVLDGLLSEEDAVNNYKRAFHVIEVELGFLYDLFFTKYAALFHMEISFLLMVLFKLISMAICWMFLLQEAPIIKTPDPVIEVGTTTVDVTITVVIMGSLCFIEVLQATLYLTSDWATISLACSRGQRIKTQKIIPSVIWFVRRFNLSRYWKSMIAGRKFDKFLDKLNLFGYWQKKMGQTSVIESCLRVDPYSVQPPMDFNYNGDLLMKLFLNSPRNFQGLIHSLVFSRKTSIVVSDLVKREIASCLKRYRDGGPLTNGEAALRRHGAFQNLSWTLNSRNQIQIMLIWHIATEYCNIASSDEAKESQRGPVKEESWQKVATTLSKYCAYLMSFAPDLLQENTTDTLYHFNTALFRAKRSLGERKPSKEVFLDIIEESENKKKDTVINISRGNNSNGTNINDFIRGLKLGTELENMEDDRRWQLLAEFWAETIIYIAPSDKATAHMEHLAQGGEFLTHVWALLTHAGILKRD</sequence>
<dbReference type="Proteomes" id="UP001732700">
    <property type="component" value="Chromosome 6A"/>
</dbReference>
<accession>A0ACD5YUT2</accession>
<protein>
    <submittedName>
        <fullName evidence="1">Uncharacterized protein</fullName>
    </submittedName>
</protein>
<keyword evidence="2" id="KW-1185">Reference proteome</keyword>
<reference evidence="1" key="1">
    <citation type="submission" date="2021-05" db="EMBL/GenBank/DDBJ databases">
        <authorList>
            <person name="Scholz U."/>
            <person name="Mascher M."/>
            <person name="Fiebig A."/>
        </authorList>
    </citation>
    <scope>NUCLEOTIDE SEQUENCE [LARGE SCALE GENOMIC DNA]</scope>
</reference>